<evidence type="ECO:0000313" key="6">
    <source>
        <dbReference type="EMBL" id="MBP0495309.1"/>
    </source>
</evidence>
<dbReference type="RefSeq" id="WP_209376105.1">
    <property type="nucleotide sequence ID" value="NZ_JAGIZA010000016.1"/>
</dbReference>
<comment type="caution">
    <text evidence="6">The sequence shown here is derived from an EMBL/GenBank/DDBJ whole genome shotgun (WGS) entry which is preliminary data.</text>
</comment>
<evidence type="ECO:0000256" key="1">
    <source>
        <dbReference type="ARBA" id="ARBA00006739"/>
    </source>
</evidence>
<gene>
    <name evidence="6" type="ORF">J5Y10_21165</name>
</gene>
<feature type="region of interest" description="Disordered" evidence="4">
    <location>
        <begin position="1"/>
        <end position="20"/>
    </location>
</feature>
<dbReference type="Pfam" id="PF00535">
    <property type="entry name" value="Glycos_transf_2"/>
    <property type="match status" value="1"/>
</dbReference>
<keyword evidence="7" id="KW-1185">Reference proteome</keyword>
<evidence type="ECO:0000256" key="2">
    <source>
        <dbReference type="ARBA" id="ARBA00022676"/>
    </source>
</evidence>
<evidence type="ECO:0000259" key="5">
    <source>
        <dbReference type="Pfam" id="PF00535"/>
    </source>
</evidence>
<name>A0A940N2D5_9PROT</name>
<reference evidence="6" key="1">
    <citation type="submission" date="2021-03" db="EMBL/GenBank/DDBJ databases">
        <authorList>
            <person name="So Y."/>
        </authorList>
    </citation>
    <scope>NUCLEOTIDE SEQUENCE</scope>
    <source>
        <strain evidence="6">SG15</strain>
    </source>
</reference>
<dbReference type="Proteomes" id="UP000677537">
    <property type="component" value="Unassembled WGS sequence"/>
</dbReference>
<organism evidence="6 7">
    <name type="scientific">Roseomonas indoligenes</name>
    <dbReference type="NCBI Taxonomy" id="2820811"/>
    <lineage>
        <taxon>Bacteria</taxon>
        <taxon>Pseudomonadati</taxon>
        <taxon>Pseudomonadota</taxon>
        <taxon>Alphaproteobacteria</taxon>
        <taxon>Acetobacterales</taxon>
        <taxon>Roseomonadaceae</taxon>
        <taxon>Roseomonas</taxon>
    </lineage>
</organism>
<dbReference type="EMBL" id="JAGIZA010000016">
    <property type="protein sequence ID" value="MBP0495309.1"/>
    <property type="molecule type" value="Genomic_DNA"/>
</dbReference>
<protein>
    <submittedName>
        <fullName evidence="6">Glycosyltransferase</fullName>
        <ecNumber evidence="6">2.4.-.-</ecNumber>
    </submittedName>
</protein>
<evidence type="ECO:0000256" key="3">
    <source>
        <dbReference type="ARBA" id="ARBA00022679"/>
    </source>
</evidence>
<dbReference type="AlphaFoldDB" id="A0A940N2D5"/>
<feature type="domain" description="Glycosyltransferase 2-like" evidence="5">
    <location>
        <begin position="41"/>
        <end position="165"/>
    </location>
</feature>
<evidence type="ECO:0000256" key="4">
    <source>
        <dbReference type="SAM" id="MobiDB-lite"/>
    </source>
</evidence>
<dbReference type="EC" id="2.4.-.-" evidence="6"/>
<dbReference type="PANTHER" id="PTHR43179:SF12">
    <property type="entry name" value="GALACTOFURANOSYLTRANSFERASE GLFT2"/>
    <property type="match status" value="1"/>
</dbReference>
<dbReference type="InterPro" id="IPR029044">
    <property type="entry name" value="Nucleotide-diphossugar_trans"/>
</dbReference>
<sequence>MTQRPRPDPWNTLPEPIPARNEADLRGRAAGGRDPAPVIAVIVSHDRPALLRRCLTALAAQRRPPDATLVIDNASPPSTAAVVADFPAVRHIRLPRNLGGAGGFRAGIGKAMAAGAGAIWLMDDDGLPASPDCLAGLLAAAEGKGGIVAPLILDIERPDRLAFPVRIAGRTRFHLAELEGRAQVAGFAHLFNGALIARETFERIGLPEPRYVIRGDEVEFLRRALRAGLEVRIETACRFLHPSSHGEIEPILFGRFYATVPATEAKRYYQFRNRGQIFRAYGLWGYLLADIVRYGWFYLVTRRADLRGFASWLGTTAKGWHGGFLRAPWNDAEGPPPYPTPATGMAGAARMALPLLMRGATRPRP</sequence>
<dbReference type="GO" id="GO:0016757">
    <property type="term" value="F:glycosyltransferase activity"/>
    <property type="evidence" value="ECO:0007669"/>
    <property type="project" value="UniProtKB-KW"/>
</dbReference>
<dbReference type="Gene3D" id="3.90.550.10">
    <property type="entry name" value="Spore Coat Polysaccharide Biosynthesis Protein SpsA, Chain A"/>
    <property type="match status" value="1"/>
</dbReference>
<dbReference type="SUPFAM" id="SSF53448">
    <property type="entry name" value="Nucleotide-diphospho-sugar transferases"/>
    <property type="match status" value="1"/>
</dbReference>
<dbReference type="PANTHER" id="PTHR43179">
    <property type="entry name" value="RHAMNOSYLTRANSFERASE WBBL"/>
    <property type="match status" value="1"/>
</dbReference>
<evidence type="ECO:0000313" key="7">
    <source>
        <dbReference type="Proteomes" id="UP000677537"/>
    </source>
</evidence>
<keyword evidence="3 6" id="KW-0808">Transferase</keyword>
<dbReference type="InterPro" id="IPR001173">
    <property type="entry name" value="Glyco_trans_2-like"/>
</dbReference>
<comment type="similarity">
    <text evidence="1">Belongs to the glycosyltransferase 2 family.</text>
</comment>
<keyword evidence="2 6" id="KW-0328">Glycosyltransferase</keyword>
<proteinExistence type="inferred from homology"/>
<accession>A0A940N2D5</accession>